<evidence type="ECO:0000313" key="6">
    <source>
        <dbReference type="EMBL" id="ABV33905.1"/>
    </source>
</evidence>
<protein>
    <recommendedName>
        <fullName evidence="4">Large ribosomal subunit protein bL35</fullName>
    </recommendedName>
</protein>
<dbReference type="EMBL" id="CP000812">
    <property type="protein sequence ID" value="ABV33905.1"/>
    <property type="molecule type" value="Genomic_DNA"/>
</dbReference>
<keyword evidence="3 4" id="KW-0687">Ribonucleoprotein</keyword>
<dbReference type="HAMAP" id="MF_00514">
    <property type="entry name" value="Ribosomal_bL35"/>
    <property type="match status" value="1"/>
</dbReference>
<dbReference type="GO" id="GO:0006412">
    <property type="term" value="P:translation"/>
    <property type="evidence" value="ECO:0007669"/>
    <property type="project" value="UniProtKB-UniRule"/>
</dbReference>
<dbReference type="InterPro" id="IPR021137">
    <property type="entry name" value="Ribosomal_bL35-like"/>
</dbReference>
<evidence type="ECO:0000256" key="2">
    <source>
        <dbReference type="ARBA" id="ARBA00022980"/>
    </source>
</evidence>
<keyword evidence="7" id="KW-1185">Reference proteome</keyword>
<dbReference type="GO" id="GO:1990904">
    <property type="term" value="C:ribonucleoprotein complex"/>
    <property type="evidence" value="ECO:0007669"/>
    <property type="project" value="UniProtKB-KW"/>
</dbReference>
<dbReference type="Pfam" id="PF01632">
    <property type="entry name" value="Ribosomal_L35p"/>
    <property type="match status" value="1"/>
</dbReference>
<organism evidence="6 7">
    <name type="scientific">Pseudothermotoga lettingae (strain ATCC BAA-301 / DSM 14385 / NBRC 107922 / TMO)</name>
    <name type="common">Thermotoga lettingae</name>
    <dbReference type="NCBI Taxonomy" id="416591"/>
    <lineage>
        <taxon>Bacteria</taxon>
        <taxon>Thermotogati</taxon>
        <taxon>Thermotogota</taxon>
        <taxon>Thermotogae</taxon>
        <taxon>Thermotogales</taxon>
        <taxon>Thermotogaceae</taxon>
        <taxon>Pseudothermotoga</taxon>
    </lineage>
</organism>
<evidence type="ECO:0000256" key="1">
    <source>
        <dbReference type="ARBA" id="ARBA00006598"/>
    </source>
</evidence>
<dbReference type="GO" id="GO:0005840">
    <property type="term" value="C:ribosome"/>
    <property type="evidence" value="ECO:0007669"/>
    <property type="project" value="UniProtKB-KW"/>
</dbReference>
<comment type="similarity">
    <text evidence="1 4 5">Belongs to the bacterial ribosomal protein bL35 family.</text>
</comment>
<dbReference type="NCBIfam" id="TIGR00001">
    <property type="entry name" value="rpmI_bact"/>
    <property type="match status" value="1"/>
</dbReference>
<name>A8F6X1_PSELT</name>
<dbReference type="Gene3D" id="4.10.410.60">
    <property type="match status" value="1"/>
</dbReference>
<evidence type="ECO:0000256" key="4">
    <source>
        <dbReference type="HAMAP-Rule" id="MF_00514"/>
    </source>
</evidence>
<proteinExistence type="inferred from homology"/>
<dbReference type="STRING" id="416591.Tlet_1348"/>
<dbReference type="Proteomes" id="UP000002016">
    <property type="component" value="Chromosome"/>
</dbReference>
<evidence type="ECO:0000256" key="5">
    <source>
        <dbReference type="RuleBase" id="RU000568"/>
    </source>
</evidence>
<dbReference type="InterPro" id="IPR037229">
    <property type="entry name" value="Ribosomal_bL35_sf"/>
</dbReference>
<dbReference type="eggNOG" id="COG0291">
    <property type="taxonomic scope" value="Bacteria"/>
</dbReference>
<dbReference type="RefSeq" id="WP_012003381.1">
    <property type="nucleotide sequence ID" value="NC_009828.1"/>
</dbReference>
<dbReference type="AlphaFoldDB" id="A8F6X1"/>
<dbReference type="OrthoDB" id="47584at2"/>
<accession>A8F6X1</accession>
<dbReference type="InterPro" id="IPR001706">
    <property type="entry name" value="Ribosomal_bL35"/>
</dbReference>
<reference evidence="6 7" key="2">
    <citation type="journal article" date="2009" name="Proc. Natl. Acad. Sci. U.S.A.">
        <title>On the chimeric nature, thermophilic origin, and phylogenetic placement of the Thermotogales.</title>
        <authorList>
            <person name="Zhaxybayeva O."/>
            <person name="Swithers K.S."/>
            <person name="Lapierre P."/>
            <person name="Fournier G.P."/>
            <person name="Bickhart D.M."/>
            <person name="DeBoy R.T."/>
            <person name="Nelson K.E."/>
            <person name="Nesbo C.L."/>
            <person name="Doolittle W.F."/>
            <person name="Gogarten J.P."/>
            <person name="Noll K.M."/>
        </authorList>
    </citation>
    <scope>NUCLEOTIDE SEQUENCE [LARGE SCALE GENOMIC DNA]</scope>
    <source>
        <strain evidence="7">ATCC BAA-301 / DSM 14385 / NBRC 107922 / TMO</strain>
    </source>
</reference>
<evidence type="ECO:0000256" key="3">
    <source>
        <dbReference type="ARBA" id="ARBA00023274"/>
    </source>
</evidence>
<dbReference type="PRINTS" id="PR00064">
    <property type="entry name" value="RIBOSOMALL35"/>
</dbReference>
<dbReference type="GO" id="GO:0003735">
    <property type="term" value="F:structural constituent of ribosome"/>
    <property type="evidence" value="ECO:0007669"/>
    <property type="project" value="InterPro"/>
</dbReference>
<gene>
    <name evidence="4" type="primary">rpmI</name>
    <name evidence="6" type="ordered locus">Tlet_1348</name>
</gene>
<keyword evidence="2 4" id="KW-0689">Ribosomal protein</keyword>
<dbReference type="HOGENOM" id="CLU_169643_4_3_0"/>
<evidence type="ECO:0000313" key="7">
    <source>
        <dbReference type="Proteomes" id="UP000002016"/>
    </source>
</evidence>
<reference evidence="6 7" key="1">
    <citation type="submission" date="2007-08" db="EMBL/GenBank/DDBJ databases">
        <title>Complete sequence of Thermotoga lettingae TMO.</title>
        <authorList>
            <consortium name="US DOE Joint Genome Institute"/>
            <person name="Copeland A."/>
            <person name="Lucas S."/>
            <person name="Lapidus A."/>
            <person name="Barry K."/>
            <person name="Glavina del Rio T."/>
            <person name="Dalin E."/>
            <person name="Tice H."/>
            <person name="Pitluck S."/>
            <person name="Foster B."/>
            <person name="Bruce D."/>
            <person name="Schmutz J."/>
            <person name="Larimer F."/>
            <person name="Land M."/>
            <person name="Hauser L."/>
            <person name="Kyrpides N."/>
            <person name="Mikhailova N."/>
            <person name="Nelson K."/>
            <person name="Gogarten J.P."/>
            <person name="Noll K."/>
            <person name="Richardson P."/>
        </authorList>
    </citation>
    <scope>NUCLEOTIDE SEQUENCE [LARGE SCALE GENOMIC DNA]</scope>
    <source>
        <strain evidence="7">ATCC BAA-301 / DSM 14385 / NBRC 107922 / TMO</strain>
    </source>
</reference>
<dbReference type="SUPFAM" id="SSF143034">
    <property type="entry name" value="L35p-like"/>
    <property type="match status" value="1"/>
</dbReference>
<sequence>MAKCKMKVSKTASKRFKITKSGKVMFNHARTRHTTGKRRRSALRVLRKKDALAKGDEKRVKRLLGVK</sequence>
<dbReference type="KEGG" id="tle:Tlet_1348"/>